<reference evidence="1" key="2">
    <citation type="journal article" date="2021" name="PeerJ">
        <title>Extensive microbial diversity within the chicken gut microbiome revealed by metagenomics and culture.</title>
        <authorList>
            <person name="Gilroy R."/>
            <person name="Ravi A."/>
            <person name="Getino M."/>
            <person name="Pursley I."/>
            <person name="Horton D.L."/>
            <person name="Alikhan N.F."/>
            <person name="Baker D."/>
            <person name="Gharbi K."/>
            <person name="Hall N."/>
            <person name="Watson M."/>
            <person name="Adriaenssens E.M."/>
            <person name="Foster-Nyarko E."/>
            <person name="Jarju S."/>
            <person name="Secka A."/>
            <person name="Antonio M."/>
            <person name="Oren A."/>
            <person name="Chaudhuri R.R."/>
            <person name="La Ragione R."/>
            <person name="Hildebrand F."/>
            <person name="Pallen M.J."/>
        </authorList>
    </citation>
    <scope>NUCLEOTIDE SEQUENCE</scope>
    <source>
        <strain evidence="1">CHK195-15760</strain>
    </source>
</reference>
<gene>
    <name evidence="1" type="ORF">IAB70_02175</name>
</gene>
<organism evidence="1 2">
    <name type="scientific">Candidatus Merdicola faecigallinarum</name>
    <dbReference type="NCBI Taxonomy" id="2840862"/>
    <lineage>
        <taxon>Bacteria</taxon>
        <taxon>Bacillati</taxon>
        <taxon>Bacillota</taxon>
        <taxon>Clostridia</taxon>
        <taxon>Candidatus Merdicola</taxon>
    </lineage>
</organism>
<sequence length="45" mass="5398">MNREEQIKKVNDLYNSICCLLVYEEKDLLNENIDILKSELEKLKL</sequence>
<evidence type="ECO:0000313" key="2">
    <source>
        <dbReference type="Proteomes" id="UP000824093"/>
    </source>
</evidence>
<dbReference type="EMBL" id="DVNH01000016">
    <property type="protein sequence ID" value="HIU51422.1"/>
    <property type="molecule type" value="Genomic_DNA"/>
</dbReference>
<dbReference type="Proteomes" id="UP000824093">
    <property type="component" value="Unassembled WGS sequence"/>
</dbReference>
<reference evidence="1" key="1">
    <citation type="submission" date="2020-10" db="EMBL/GenBank/DDBJ databases">
        <authorList>
            <person name="Gilroy R."/>
        </authorList>
    </citation>
    <scope>NUCLEOTIDE SEQUENCE</scope>
    <source>
        <strain evidence="1">CHK195-15760</strain>
    </source>
</reference>
<protein>
    <submittedName>
        <fullName evidence="1">Uncharacterized protein</fullName>
    </submittedName>
</protein>
<evidence type="ECO:0000313" key="1">
    <source>
        <dbReference type="EMBL" id="HIU51422.1"/>
    </source>
</evidence>
<accession>A0A9D1M0P6</accession>
<name>A0A9D1M0P6_9FIRM</name>
<comment type="caution">
    <text evidence="1">The sequence shown here is derived from an EMBL/GenBank/DDBJ whole genome shotgun (WGS) entry which is preliminary data.</text>
</comment>
<proteinExistence type="predicted"/>
<dbReference type="AlphaFoldDB" id="A0A9D1M0P6"/>